<evidence type="ECO:0000313" key="1">
    <source>
        <dbReference type="EMBL" id="SVC91668.1"/>
    </source>
</evidence>
<dbReference type="AlphaFoldDB" id="A0A382R3L1"/>
<dbReference type="EMBL" id="UINC01118500">
    <property type="protein sequence ID" value="SVC91668.1"/>
    <property type="molecule type" value="Genomic_DNA"/>
</dbReference>
<accession>A0A382R3L1</accession>
<feature type="non-terminal residue" evidence="1">
    <location>
        <position position="35"/>
    </location>
</feature>
<sequence length="35" mass="3771">MTLPMGLSNGIMKRRTFLKGAGVALLLPRLESLGQ</sequence>
<name>A0A382R3L1_9ZZZZ</name>
<gene>
    <name evidence="1" type="ORF">METZ01_LOCUS344522</name>
</gene>
<protein>
    <submittedName>
        <fullName evidence="1">Uncharacterized protein</fullName>
    </submittedName>
</protein>
<proteinExistence type="predicted"/>
<organism evidence="1">
    <name type="scientific">marine metagenome</name>
    <dbReference type="NCBI Taxonomy" id="408172"/>
    <lineage>
        <taxon>unclassified sequences</taxon>
        <taxon>metagenomes</taxon>
        <taxon>ecological metagenomes</taxon>
    </lineage>
</organism>
<reference evidence="1" key="1">
    <citation type="submission" date="2018-05" db="EMBL/GenBank/DDBJ databases">
        <authorList>
            <person name="Lanie J.A."/>
            <person name="Ng W.-L."/>
            <person name="Kazmierczak K.M."/>
            <person name="Andrzejewski T.M."/>
            <person name="Davidsen T.M."/>
            <person name="Wayne K.J."/>
            <person name="Tettelin H."/>
            <person name="Glass J.I."/>
            <person name="Rusch D."/>
            <person name="Podicherti R."/>
            <person name="Tsui H.-C.T."/>
            <person name="Winkler M.E."/>
        </authorList>
    </citation>
    <scope>NUCLEOTIDE SEQUENCE</scope>
</reference>